<evidence type="ECO:0000256" key="3">
    <source>
        <dbReference type="ARBA" id="ARBA00022771"/>
    </source>
</evidence>
<evidence type="ECO:0000256" key="4">
    <source>
        <dbReference type="ARBA" id="ARBA00022833"/>
    </source>
</evidence>
<dbReference type="InterPro" id="IPR001841">
    <property type="entry name" value="Znf_RING"/>
</dbReference>
<feature type="domain" description="RING-type" evidence="8">
    <location>
        <begin position="7"/>
        <end position="64"/>
    </location>
</feature>
<dbReference type="InterPro" id="IPR017907">
    <property type="entry name" value="Znf_RING_CS"/>
</dbReference>
<evidence type="ECO:0000256" key="2">
    <source>
        <dbReference type="ARBA" id="ARBA00022723"/>
    </source>
</evidence>
<feature type="compositionally biased region" description="Basic and acidic residues" evidence="7">
    <location>
        <begin position="571"/>
        <end position="587"/>
    </location>
</feature>
<comment type="subcellular location">
    <subcellularLocation>
        <location evidence="1">Cytoplasm</location>
        <location evidence="1">Myofibril</location>
        <location evidence="1">Sarcomere</location>
        <location evidence="1">Z line</location>
    </subcellularLocation>
</comment>
<keyword evidence="3 6" id="KW-0863">Zinc-finger</keyword>
<feature type="region of interest" description="Disordered" evidence="7">
    <location>
        <begin position="567"/>
        <end position="600"/>
    </location>
</feature>
<keyword evidence="5" id="KW-0175">Coiled coil</keyword>
<dbReference type="PROSITE" id="PS00518">
    <property type="entry name" value="ZF_RING_1"/>
    <property type="match status" value="1"/>
</dbReference>
<feature type="compositionally biased region" description="Polar residues" evidence="7">
    <location>
        <begin position="733"/>
        <end position="748"/>
    </location>
</feature>
<dbReference type="Pfam" id="PF00643">
    <property type="entry name" value="zf-B_box"/>
    <property type="match status" value="1"/>
</dbReference>
<reference evidence="11" key="1">
    <citation type="thesis" date="2020" institute="ProQuest LLC" country="789 East Eisenhower Parkway, Ann Arbor, MI, USA">
        <title>Comparative Genomics and Chromosome Evolution.</title>
        <authorList>
            <person name="Mudd A.B."/>
        </authorList>
    </citation>
    <scope>NUCLEOTIDE SEQUENCE</scope>
    <source>
        <strain evidence="11">1538</strain>
        <tissue evidence="11">Blood</tissue>
    </source>
</reference>
<dbReference type="Gene3D" id="3.30.160.60">
    <property type="entry name" value="Classic Zinc Finger"/>
    <property type="match status" value="1"/>
</dbReference>
<evidence type="ECO:0000256" key="5">
    <source>
        <dbReference type="ARBA" id="ARBA00023054"/>
    </source>
</evidence>
<keyword evidence="12" id="KW-1185">Reference proteome</keyword>
<gene>
    <name evidence="11" type="ORF">GDO54_009336</name>
</gene>
<dbReference type="SUPFAM" id="SSF57850">
    <property type="entry name" value="RING/U-box"/>
    <property type="match status" value="1"/>
</dbReference>
<feature type="domain" description="COS" evidence="10">
    <location>
        <begin position="260"/>
        <end position="319"/>
    </location>
</feature>
<dbReference type="Proteomes" id="UP001181693">
    <property type="component" value="Unassembled WGS sequence"/>
</dbReference>
<dbReference type="Gene3D" id="1.10.10.2360">
    <property type="match status" value="1"/>
</dbReference>
<dbReference type="InterPro" id="IPR013083">
    <property type="entry name" value="Znf_RING/FYVE/PHD"/>
</dbReference>
<protein>
    <submittedName>
        <fullName evidence="11">Uncharacterized protein</fullName>
    </submittedName>
</protein>
<dbReference type="GO" id="GO:0008270">
    <property type="term" value="F:zinc ion binding"/>
    <property type="evidence" value="ECO:0007669"/>
    <property type="project" value="UniProtKB-KW"/>
</dbReference>
<evidence type="ECO:0000256" key="6">
    <source>
        <dbReference type="PROSITE-ProRule" id="PRU00024"/>
    </source>
</evidence>
<dbReference type="PROSITE" id="PS50089">
    <property type="entry name" value="ZF_RING_2"/>
    <property type="match status" value="1"/>
</dbReference>
<accession>A0AAV3B1H4</accession>
<organism evidence="11 12">
    <name type="scientific">Pyxicephalus adspersus</name>
    <name type="common">African bullfrog</name>
    <dbReference type="NCBI Taxonomy" id="30357"/>
    <lineage>
        <taxon>Eukaryota</taxon>
        <taxon>Metazoa</taxon>
        <taxon>Chordata</taxon>
        <taxon>Craniata</taxon>
        <taxon>Vertebrata</taxon>
        <taxon>Euteleostomi</taxon>
        <taxon>Amphibia</taxon>
        <taxon>Batrachia</taxon>
        <taxon>Anura</taxon>
        <taxon>Neobatrachia</taxon>
        <taxon>Ranoidea</taxon>
        <taxon>Pyxicephalidae</taxon>
        <taxon>Pyxicephalinae</taxon>
        <taxon>Pyxicephalus</taxon>
    </lineage>
</organism>
<feature type="region of interest" description="Disordered" evidence="7">
    <location>
        <begin position="712"/>
        <end position="772"/>
    </location>
</feature>
<proteinExistence type="predicted"/>
<feature type="compositionally biased region" description="Acidic residues" evidence="7">
    <location>
        <begin position="750"/>
        <end position="762"/>
    </location>
</feature>
<evidence type="ECO:0000313" key="11">
    <source>
        <dbReference type="EMBL" id="DBA29070.1"/>
    </source>
</evidence>
<dbReference type="AlphaFoldDB" id="A0AAV3B1H4"/>
<dbReference type="CDD" id="cd19756">
    <property type="entry name" value="Bbox2"/>
    <property type="match status" value="1"/>
</dbReference>
<evidence type="ECO:0000259" key="9">
    <source>
        <dbReference type="PROSITE" id="PS50119"/>
    </source>
</evidence>
<dbReference type="PROSITE" id="PS51262">
    <property type="entry name" value="COS"/>
    <property type="match status" value="1"/>
</dbReference>
<keyword evidence="4" id="KW-0862">Zinc</keyword>
<dbReference type="PANTHER" id="PTHR24103">
    <property type="entry name" value="E3 UBIQUITIN-PROTEIN LIGASE TRIM"/>
    <property type="match status" value="1"/>
</dbReference>
<sequence>MEASLTCAVCLSVFRDPVTLPLCSHNFCKSCVLECGEPQPRTVHFSIHTGNISVPGQVTCPLCRKVSSIPGGLSTLPVNTTLAELVRLMSLSGGVREQGAMCGQEADISERGAVGHCPDHPEHKLELFCKNCAVACCGKCVSCNHQGIFHNVNLLDMVYQEEKLRFFNRLKKLREMHEKFTSSTSDDAKDIKDQIRKNAETAILAFNQVFKTLELKKLQCLELIKQQQNTTMKRYEVRKKATAHHRITVESLLKDCENLVDEYDPKCFLQVACSLNKRMTSTLDLMELTASHDQDVVSVDPVHVDLKAVLDAISAVKFTACTSNVSQTKFKGISFQTVAKICKQEQTPTKKYSPVQSQELCYLHGQIQKMATRLLSITEMPEYKHLSFEELRMKDYEDVVIQDSSVSLPENQDNTLPNNEDIPILGTDEASGLNAKIRKSDFPAACSTIKIEQGTVGNAESEMEFAEDPPKECQDEAAFKFPTCASVRAKEPVNCSLKEVASGVSLDKTEVTTNKQETLTRSKTKIARVPVLKMDAQNKAVFVFPTCVSVRAKEPVNCSLKEVASGASLDKSQEGTEDNTNKQETITRSKTKMVSVEEPQNDAQNKDAFMFPSIVTVRAKEPVICALEGAVGGVSLDDEVQNETDVVKETNTKVVANFCFGKYNAADLSKHSKSPKSWKKPKTGVSFQTTAANESINKSFTFSFNIKTDSKETKTDLSSNPLSQPECKAQGNEGKSCSEDNAAQSSSCEEFYDASSDADETEQASPSNSTGQ</sequence>
<dbReference type="GO" id="GO:0030018">
    <property type="term" value="C:Z disc"/>
    <property type="evidence" value="ECO:0007669"/>
    <property type="project" value="UniProtKB-SubCell"/>
</dbReference>
<dbReference type="InterPro" id="IPR050143">
    <property type="entry name" value="TRIM/RBCC"/>
</dbReference>
<comment type="caution">
    <text evidence="11">The sequence shown here is derived from an EMBL/GenBank/DDBJ whole genome shotgun (WGS) entry which is preliminary data.</text>
</comment>
<evidence type="ECO:0000313" key="12">
    <source>
        <dbReference type="Proteomes" id="UP001181693"/>
    </source>
</evidence>
<evidence type="ECO:0000259" key="8">
    <source>
        <dbReference type="PROSITE" id="PS50089"/>
    </source>
</evidence>
<dbReference type="InterPro" id="IPR017903">
    <property type="entry name" value="COS_domain"/>
</dbReference>
<dbReference type="Gene3D" id="3.30.40.10">
    <property type="entry name" value="Zinc/RING finger domain, C3HC4 (zinc finger)"/>
    <property type="match status" value="1"/>
</dbReference>
<name>A0AAV3B1H4_PYXAD</name>
<dbReference type="SMART" id="SM00184">
    <property type="entry name" value="RING"/>
    <property type="match status" value="1"/>
</dbReference>
<dbReference type="Pfam" id="PF13445">
    <property type="entry name" value="zf-RING_UBOX"/>
    <property type="match status" value="1"/>
</dbReference>
<dbReference type="SUPFAM" id="SSF57845">
    <property type="entry name" value="B-box zinc-binding domain"/>
    <property type="match status" value="1"/>
</dbReference>
<dbReference type="EMBL" id="DYDO01000003">
    <property type="protein sequence ID" value="DBA29070.1"/>
    <property type="molecule type" value="Genomic_DNA"/>
</dbReference>
<dbReference type="InterPro" id="IPR027370">
    <property type="entry name" value="Znf-RING_euk"/>
</dbReference>
<evidence type="ECO:0000256" key="1">
    <source>
        <dbReference type="ARBA" id="ARBA00004216"/>
    </source>
</evidence>
<keyword evidence="2" id="KW-0479">Metal-binding</keyword>
<feature type="domain" description="B box-type" evidence="9">
    <location>
        <begin position="117"/>
        <end position="157"/>
    </location>
</feature>
<dbReference type="InterPro" id="IPR000315">
    <property type="entry name" value="Znf_B-box"/>
</dbReference>
<evidence type="ECO:0000259" key="10">
    <source>
        <dbReference type="PROSITE" id="PS51262"/>
    </source>
</evidence>
<evidence type="ECO:0000256" key="7">
    <source>
        <dbReference type="SAM" id="MobiDB-lite"/>
    </source>
</evidence>
<dbReference type="PROSITE" id="PS50119">
    <property type="entry name" value="ZF_BBOX"/>
    <property type="match status" value="1"/>
</dbReference>
<feature type="compositionally biased region" description="Polar residues" evidence="7">
    <location>
        <begin position="763"/>
        <end position="772"/>
    </location>
</feature>